<evidence type="ECO:0000256" key="6">
    <source>
        <dbReference type="ARBA" id="ARBA00023136"/>
    </source>
</evidence>
<feature type="transmembrane region" description="Helical" evidence="7">
    <location>
        <begin position="465"/>
        <end position="485"/>
    </location>
</feature>
<dbReference type="PANTHER" id="PTHR11101:SF80">
    <property type="entry name" value="PHOSPHATE TRANSPORTER"/>
    <property type="match status" value="1"/>
</dbReference>
<comment type="similarity">
    <text evidence="7">Belongs to the inorganic phosphate transporter (PiT) (TC 2.A.20) family.</text>
</comment>
<keyword evidence="4 7" id="KW-0812">Transmembrane</keyword>
<accession>A0A9W4ULN1</accession>
<keyword evidence="5 7" id="KW-1133">Transmembrane helix</keyword>
<keyword evidence="6 7" id="KW-0472">Membrane</keyword>
<dbReference type="Pfam" id="PF01384">
    <property type="entry name" value="PHO4"/>
    <property type="match status" value="1"/>
</dbReference>
<keyword evidence="10" id="KW-1185">Reference proteome</keyword>
<dbReference type="OrthoDB" id="260807at2759"/>
<feature type="transmembrane region" description="Helical" evidence="7">
    <location>
        <begin position="179"/>
        <end position="203"/>
    </location>
</feature>
<feature type="transmembrane region" description="Helical" evidence="7">
    <location>
        <begin position="146"/>
        <end position="167"/>
    </location>
</feature>
<dbReference type="AlphaFoldDB" id="A0A9W4ULN1"/>
<dbReference type="GO" id="GO:0016020">
    <property type="term" value="C:membrane"/>
    <property type="evidence" value="ECO:0007669"/>
    <property type="project" value="UniProtKB-SubCell"/>
</dbReference>
<dbReference type="Proteomes" id="UP001152607">
    <property type="component" value="Unassembled WGS sequence"/>
</dbReference>
<feature type="transmembrane region" description="Helical" evidence="7">
    <location>
        <begin position="48"/>
        <end position="67"/>
    </location>
</feature>
<protein>
    <recommendedName>
        <fullName evidence="7">Phosphate transporter</fullName>
    </recommendedName>
</protein>
<evidence type="ECO:0000313" key="10">
    <source>
        <dbReference type="Proteomes" id="UP001152607"/>
    </source>
</evidence>
<dbReference type="GO" id="GO:0035435">
    <property type="term" value="P:phosphate ion transmembrane transport"/>
    <property type="evidence" value="ECO:0007669"/>
    <property type="project" value="TreeGrafter"/>
</dbReference>
<reference evidence="9" key="1">
    <citation type="submission" date="2023-01" db="EMBL/GenBank/DDBJ databases">
        <authorList>
            <person name="Van Ghelder C."/>
            <person name="Rancurel C."/>
        </authorList>
    </citation>
    <scope>NUCLEOTIDE SEQUENCE</scope>
    <source>
        <strain evidence="9">CNCM I-4278</strain>
    </source>
</reference>
<comment type="function">
    <text evidence="7">Sodium-phosphate symporter.</text>
</comment>
<feature type="transmembrane region" description="Helical" evidence="7">
    <location>
        <begin position="215"/>
        <end position="243"/>
    </location>
</feature>
<name>A0A9W4ULN1_9PLEO</name>
<feature type="transmembrane region" description="Helical" evidence="7">
    <location>
        <begin position="87"/>
        <end position="105"/>
    </location>
</feature>
<keyword evidence="3 7" id="KW-0592">Phosphate transport</keyword>
<organism evidence="9 10">
    <name type="scientific">Periconia digitata</name>
    <dbReference type="NCBI Taxonomy" id="1303443"/>
    <lineage>
        <taxon>Eukaryota</taxon>
        <taxon>Fungi</taxon>
        <taxon>Dikarya</taxon>
        <taxon>Ascomycota</taxon>
        <taxon>Pezizomycotina</taxon>
        <taxon>Dothideomycetes</taxon>
        <taxon>Pleosporomycetidae</taxon>
        <taxon>Pleosporales</taxon>
        <taxon>Massarineae</taxon>
        <taxon>Periconiaceae</taxon>
        <taxon>Periconia</taxon>
    </lineage>
</organism>
<feature type="compositionally biased region" description="Low complexity" evidence="8">
    <location>
        <begin position="322"/>
        <end position="337"/>
    </location>
</feature>
<evidence type="ECO:0000256" key="5">
    <source>
        <dbReference type="ARBA" id="ARBA00022989"/>
    </source>
</evidence>
<feature type="region of interest" description="Disordered" evidence="8">
    <location>
        <begin position="309"/>
        <end position="340"/>
    </location>
</feature>
<feature type="transmembrane region" description="Helical" evidence="7">
    <location>
        <begin position="554"/>
        <end position="579"/>
    </location>
</feature>
<comment type="caution">
    <text evidence="9">The sequence shown here is derived from an EMBL/GenBank/DDBJ whole genome shotgun (WGS) entry which is preliminary data.</text>
</comment>
<gene>
    <name evidence="9" type="ORF">PDIGIT_LOCUS12069</name>
</gene>
<evidence type="ECO:0000256" key="3">
    <source>
        <dbReference type="ARBA" id="ARBA00022592"/>
    </source>
</evidence>
<dbReference type="EMBL" id="CAOQHR010000008">
    <property type="protein sequence ID" value="CAI6338933.1"/>
    <property type="molecule type" value="Genomic_DNA"/>
</dbReference>
<evidence type="ECO:0000256" key="4">
    <source>
        <dbReference type="ARBA" id="ARBA00022692"/>
    </source>
</evidence>
<evidence type="ECO:0000256" key="2">
    <source>
        <dbReference type="ARBA" id="ARBA00022448"/>
    </source>
</evidence>
<keyword evidence="2 7" id="KW-0813">Transport</keyword>
<dbReference type="PANTHER" id="PTHR11101">
    <property type="entry name" value="PHOSPHATE TRANSPORTER"/>
    <property type="match status" value="1"/>
</dbReference>
<proteinExistence type="inferred from homology"/>
<dbReference type="GO" id="GO:0005315">
    <property type="term" value="F:phosphate transmembrane transporter activity"/>
    <property type="evidence" value="ECO:0007669"/>
    <property type="project" value="InterPro"/>
</dbReference>
<evidence type="ECO:0000256" key="7">
    <source>
        <dbReference type="RuleBase" id="RU363058"/>
    </source>
</evidence>
<comment type="subcellular location">
    <subcellularLocation>
        <location evidence="1 7">Membrane</location>
        <topology evidence="1 7">Multi-pass membrane protein</topology>
    </subcellularLocation>
</comment>
<evidence type="ECO:0000256" key="1">
    <source>
        <dbReference type="ARBA" id="ARBA00004141"/>
    </source>
</evidence>
<evidence type="ECO:0000313" key="9">
    <source>
        <dbReference type="EMBL" id="CAI6338933.1"/>
    </source>
</evidence>
<dbReference type="InterPro" id="IPR001204">
    <property type="entry name" value="Phos_transporter"/>
</dbReference>
<sequence>MAVLGMFDYIFAFGLIFAFLDAWNIGANDVANSFATSVSSRSLTMKQAMLIATVCEFGGAVLAGSRVADTIRNKVINVKEFDDNPSVLMLGMMCALVGSSLWLTLSTKIGLPVSTTHSIVGGIVGVGVAALGAEGVSWGWNGVASIFAAWFIAPGIAGAFAIIVFMITKYGVLQRKKPLQAGLMMIPVYFGFTAAVLTLVIVWKGAASLDLDDWTAGQILGCTFGVAGGVVALYCIFLLPFLYRRLVVDDWTLKNWEVIKGPLLWKRGPVPEVPEGVRKQVVQDYYRGHGNPHTNPILATEIAANPQDAAAQADPEKVGGVAAPAGSSSSAASTDAATEPKLSQYEQFRQDCYQHPAKSVQGIMGRAKFFIFRGVERDLVAEQVGENGKPKGFAASYLAKDLSKMHGHVPHYDNKTEHLYSFLQVMTAATASFAHGANDVSNAIGPLAAIFLIWNTGETSSKSPVPIWILVFGGAAISIGLWTYGYNLMINLGNRLTLHSPSRGFSMELGAALTVILATRLGLPISTTQCITGATVGVGLCSGTYKAINWRMIAWIYMGWIITLPIAGIISGGLMGIIINAPRWGLQPNEI</sequence>
<feature type="transmembrane region" description="Helical" evidence="7">
    <location>
        <begin position="6"/>
        <end position="27"/>
    </location>
</feature>
<feature type="transmembrane region" description="Helical" evidence="7">
    <location>
        <begin position="117"/>
        <end position="140"/>
    </location>
</feature>
<evidence type="ECO:0000256" key="8">
    <source>
        <dbReference type="SAM" id="MobiDB-lite"/>
    </source>
</evidence>